<dbReference type="GO" id="GO:0016787">
    <property type="term" value="F:hydrolase activity"/>
    <property type="evidence" value="ECO:0007669"/>
    <property type="project" value="UniProtKB-KW"/>
</dbReference>
<proteinExistence type="inferred from homology"/>
<dbReference type="RefSeq" id="WP_121437136.1">
    <property type="nucleotide sequence ID" value="NZ_RBWU01000006.1"/>
</dbReference>
<dbReference type="PANTHER" id="PTHR42978">
    <property type="entry name" value="QUORUM-QUENCHING LACTONASE YTNP-RELATED-RELATED"/>
    <property type="match status" value="1"/>
</dbReference>
<dbReference type="OrthoDB" id="5177904at2"/>
<comment type="similarity">
    <text evidence="2">Belongs to the metallo-beta-lactamase superfamily.</text>
</comment>
<dbReference type="InterPro" id="IPR036866">
    <property type="entry name" value="RibonucZ/Hydroxyglut_hydro"/>
</dbReference>
<keyword evidence="3" id="KW-0479">Metal-binding</keyword>
<evidence type="ECO:0000259" key="6">
    <source>
        <dbReference type="SMART" id="SM00849"/>
    </source>
</evidence>
<name>A0A495QGK0_9ACTN</name>
<dbReference type="InterPro" id="IPR051013">
    <property type="entry name" value="MBL_superfamily_lactonases"/>
</dbReference>
<keyword evidence="8" id="KW-1185">Reference proteome</keyword>
<feature type="domain" description="Metallo-beta-lactamase" evidence="6">
    <location>
        <begin position="34"/>
        <end position="239"/>
    </location>
</feature>
<dbReference type="Proteomes" id="UP000274601">
    <property type="component" value="Unassembled WGS sequence"/>
</dbReference>
<sequence length="267" mass="29899">MSVTVNAIRVGRSENVPLAAAVYGSASDETIDIHMFMFVIEAAGTRVVVDTGTLAPEYVRAHHPYAFVRTPEELPETALRECGVDPDDVDYVVNTHLHWDHCSNNALFRNARILVGRRELEYAIHPLPLHERAYEKLPGLQAPWMSAWDRTEAVSHEQEICPGVTVVPLPGHTPGSQGVLIETDAGRYLLAGDAIGVYENWDPHDWRKCVAPTIHTNLFECYDTFQFVADLDCEVIPSHDHRILDSPLFQRRRRDDVVPAGDVQATT</sequence>
<dbReference type="InterPro" id="IPR001279">
    <property type="entry name" value="Metallo-B-lactamas"/>
</dbReference>
<protein>
    <submittedName>
        <fullName evidence="7">Metallo-beta-lactamase superfamily protein</fullName>
    </submittedName>
</protein>
<dbReference type="AlphaFoldDB" id="A0A495QGK0"/>
<evidence type="ECO:0000313" key="8">
    <source>
        <dbReference type="Proteomes" id="UP000274601"/>
    </source>
</evidence>
<dbReference type="Gene3D" id="3.60.15.10">
    <property type="entry name" value="Ribonuclease Z/Hydroxyacylglutathione hydrolase-like"/>
    <property type="match status" value="1"/>
</dbReference>
<comment type="cofactor">
    <cofactor evidence="1">
        <name>Zn(2+)</name>
        <dbReference type="ChEBI" id="CHEBI:29105"/>
    </cofactor>
</comment>
<gene>
    <name evidence="7" type="ORF">BZB76_5393</name>
</gene>
<evidence type="ECO:0000313" key="7">
    <source>
        <dbReference type="EMBL" id="RKS70913.1"/>
    </source>
</evidence>
<dbReference type="Pfam" id="PF00753">
    <property type="entry name" value="Lactamase_B"/>
    <property type="match status" value="1"/>
</dbReference>
<dbReference type="CDD" id="cd07729">
    <property type="entry name" value="AHL_lactonase_MBL-fold"/>
    <property type="match status" value="1"/>
</dbReference>
<dbReference type="PANTHER" id="PTHR42978:SF2">
    <property type="entry name" value="102 KBASES UNSTABLE REGION: FROM 1 TO 119443"/>
    <property type="match status" value="1"/>
</dbReference>
<dbReference type="SMART" id="SM00849">
    <property type="entry name" value="Lactamase_B"/>
    <property type="match status" value="1"/>
</dbReference>
<keyword evidence="4" id="KW-0378">Hydrolase</keyword>
<evidence type="ECO:0000256" key="5">
    <source>
        <dbReference type="ARBA" id="ARBA00022833"/>
    </source>
</evidence>
<organism evidence="7 8">
    <name type="scientific">Actinomadura pelletieri DSM 43383</name>
    <dbReference type="NCBI Taxonomy" id="1120940"/>
    <lineage>
        <taxon>Bacteria</taxon>
        <taxon>Bacillati</taxon>
        <taxon>Actinomycetota</taxon>
        <taxon>Actinomycetes</taxon>
        <taxon>Streptosporangiales</taxon>
        <taxon>Thermomonosporaceae</taxon>
        <taxon>Actinomadura</taxon>
    </lineage>
</organism>
<dbReference type="EMBL" id="RBWU01000006">
    <property type="protein sequence ID" value="RKS70913.1"/>
    <property type="molecule type" value="Genomic_DNA"/>
</dbReference>
<accession>A0A495QGK0</accession>
<comment type="caution">
    <text evidence="7">The sequence shown here is derived from an EMBL/GenBank/DDBJ whole genome shotgun (WGS) entry which is preliminary data.</text>
</comment>
<evidence type="ECO:0000256" key="1">
    <source>
        <dbReference type="ARBA" id="ARBA00001947"/>
    </source>
</evidence>
<evidence type="ECO:0000256" key="4">
    <source>
        <dbReference type="ARBA" id="ARBA00022801"/>
    </source>
</evidence>
<dbReference type="GO" id="GO:0046872">
    <property type="term" value="F:metal ion binding"/>
    <property type="evidence" value="ECO:0007669"/>
    <property type="project" value="UniProtKB-KW"/>
</dbReference>
<evidence type="ECO:0000256" key="3">
    <source>
        <dbReference type="ARBA" id="ARBA00022723"/>
    </source>
</evidence>
<evidence type="ECO:0000256" key="2">
    <source>
        <dbReference type="ARBA" id="ARBA00007749"/>
    </source>
</evidence>
<keyword evidence="5" id="KW-0862">Zinc</keyword>
<reference evidence="7 8" key="1">
    <citation type="submission" date="2018-10" db="EMBL/GenBank/DDBJ databases">
        <title>Genomic Encyclopedia of Archaeal and Bacterial Type Strains, Phase II (KMG-II): from individual species to whole genera.</title>
        <authorList>
            <person name="Goeker M."/>
        </authorList>
    </citation>
    <scope>NUCLEOTIDE SEQUENCE [LARGE SCALE GENOMIC DNA]</scope>
    <source>
        <strain evidence="7 8">DSM 43383</strain>
    </source>
</reference>
<dbReference type="SUPFAM" id="SSF56281">
    <property type="entry name" value="Metallo-hydrolase/oxidoreductase"/>
    <property type="match status" value="1"/>
</dbReference>